<protein>
    <submittedName>
        <fullName evidence="2">Uncharacterized protein</fullName>
    </submittedName>
</protein>
<evidence type="ECO:0000256" key="1">
    <source>
        <dbReference type="SAM" id="Phobius"/>
    </source>
</evidence>
<dbReference type="EMBL" id="MT631434">
    <property type="protein sequence ID" value="QNO50408.1"/>
    <property type="molecule type" value="Genomic_DNA"/>
</dbReference>
<dbReference type="InterPro" id="IPR056613">
    <property type="entry name" value="DUF7287"/>
</dbReference>
<keyword evidence="1" id="KW-1133">Transmembrane helix</keyword>
<keyword evidence="1" id="KW-0812">Transmembrane</keyword>
<sequence length="355" mass="40068">MIQHRLRVIIPESISCATFNNLPTILYFTMMRRGGVKGMQSDNRAQVSLDFLAAISIFLLTFAYLMMQIPSIFAPFQTQSTDFQPVAYRTAMILAEDTGWWSNGTPGQDGINWEDAPDDACRIGLATNKRNPTNFSELLNRGRAGILDESKIKKLNSTYHDNATRVRYLLGLDIIRTYRYNVSLQYLNSTTADPKYIPNNTHKALCIGNQIPETVEVEKMERLVTIEGDSEVGYLNIDATNTSNVTLRLPKLDSFIVKLEGFAEKNRTADARLEVRLNNTNTNYSCAPVINKSGLLIGGWHSFNKTVIDDLCESNEVRINASWCNVSYMWVNRSEWGDCVGDMSMPAAKLVVYIW</sequence>
<gene>
    <name evidence="2" type="ORF">CKJHOKLD_00029</name>
</gene>
<keyword evidence="1" id="KW-0472">Membrane</keyword>
<dbReference type="Pfam" id="PF23958">
    <property type="entry name" value="DUF7287"/>
    <property type="match status" value="1"/>
</dbReference>
<feature type="transmembrane region" description="Helical" evidence="1">
    <location>
        <begin position="47"/>
        <end position="67"/>
    </location>
</feature>
<proteinExistence type="predicted"/>
<evidence type="ECO:0000313" key="2">
    <source>
        <dbReference type="EMBL" id="QNO50408.1"/>
    </source>
</evidence>
<name>A0A7G9YQX4_9EURY</name>
<accession>A0A7G9YQX4</accession>
<reference evidence="2" key="1">
    <citation type="submission" date="2020-06" db="EMBL/GenBank/DDBJ databases">
        <title>Unique genomic features of the anaerobic methanotrophic archaea.</title>
        <authorList>
            <person name="Chadwick G.L."/>
            <person name="Skennerton C.T."/>
            <person name="Laso-Perez R."/>
            <person name="Leu A.O."/>
            <person name="Speth D.R."/>
            <person name="Yu H."/>
            <person name="Morgan-Lang C."/>
            <person name="Hatzenpichler R."/>
            <person name="Goudeau D."/>
            <person name="Malmstrom R."/>
            <person name="Brazelton W.J."/>
            <person name="Woyke T."/>
            <person name="Hallam S.J."/>
            <person name="Tyson G.W."/>
            <person name="Wegener G."/>
            <person name="Boetius A."/>
            <person name="Orphan V."/>
        </authorList>
    </citation>
    <scope>NUCLEOTIDE SEQUENCE</scope>
</reference>
<organism evidence="2">
    <name type="scientific">Candidatus Methanogaster sp. ANME-2c ERB4</name>
    <dbReference type="NCBI Taxonomy" id="2759911"/>
    <lineage>
        <taxon>Archaea</taxon>
        <taxon>Methanobacteriati</taxon>
        <taxon>Methanobacteriota</taxon>
        <taxon>Stenosarchaea group</taxon>
        <taxon>Methanomicrobia</taxon>
        <taxon>Methanosarcinales</taxon>
        <taxon>ANME-2 cluster</taxon>
        <taxon>Candidatus Methanogasteraceae</taxon>
        <taxon>Candidatus Methanogaster</taxon>
    </lineage>
</organism>
<dbReference type="AlphaFoldDB" id="A0A7G9YQX4"/>